<protein>
    <recommendedName>
        <fullName evidence="5">Head fiber protein</fullName>
    </recommendedName>
</protein>
<dbReference type="OrthoDB" id="3235157at2"/>
<keyword evidence="4" id="KW-1185">Reference proteome</keyword>
<dbReference type="RefSeq" id="WP_109136724.1">
    <property type="nucleotide sequence ID" value="NZ_QFFN01000003.1"/>
</dbReference>
<evidence type="ECO:0000256" key="2">
    <source>
        <dbReference type="ARBA" id="ARBA00022581"/>
    </source>
</evidence>
<dbReference type="EMBL" id="QFFN01000003">
    <property type="protein sequence ID" value="PWG60497.1"/>
    <property type="molecule type" value="Genomic_DNA"/>
</dbReference>
<gene>
    <name evidence="3" type="ORF">DF200_02570</name>
</gene>
<comment type="caution">
    <text evidence="3">The sequence shown here is derived from an EMBL/GenBank/DDBJ whole genome shotgun (WGS) entry which is preliminary data.</text>
</comment>
<keyword evidence="2" id="KW-0945">Host-virus interaction</keyword>
<dbReference type="Pfam" id="PF11133">
    <property type="entry name" value="Phage_head_fibr"/>
    <property type="match status" value="1"/>
</dbReference>
<reference evidence="3 4" key="1">
    <citation type="journal article" date="2018" name="Int. J. Syst. Evol. Microbiol.">
        <title>Bifidobacterium catulorum sp. nov., a novel taxon from the faeces of the baby common marmoset (Callithrix jacchus).</title>
        <authorList>
            <person name="Modesto M."/>
            <person name="Michelini S."/>
            <person name="Oki K."/>
            <person name="Biavati B."/>
            <person name="Watanabe K."/>
            <person name="Mattarelli P."/>
        </authorList>
    </citation>
    <scope>NUCLEOTIDE SEQUENCE [LARGE SCALE GENOMIC DNA]</scope>
    <source>
        <strain evidence="3 4">MRM 8.19</strain>
    </source>
</reference>
<dbReference type="AlphaFoldDB" id="A0A2U2MUG8"/>
<dbReference type="Gene3D" id="6.10.140.1630">
    <property type="match status" value="1"/>
</dbReference>
<evidence type="ECO:0008006" key="5">
    <source>
        <dbReference type="Google" id="ProtNLM"/>
    </source>
</evidence>
<accession>A0A2U2MUG8</accession>
<name>A0A2U2MUG8_9BIFI</name>
<evidence type="ECO:0000256" key="1">
    <source>
        <dbReference type="ARBA" id="ARBA00004328"/>
    </source>
</evidence>
<organism evidence="3 4">
    <name type="scientific">Bifidobacterium catulorum</name>
    <dbReference type="NCBI Taxonomy" id="1630173"/>
    <lineage>
        <taxon>Bacteria</taxon>
        <taxon>Bacillati</taxon>
        <taxon>Actinomycetota</taxon>
        <taxon>Actinomycetes</taxon>
        <taxon>Bifidobacteriales</taxon>
        <taxon>Bifidobacteriaceae</taxon>
        <taxon>Bifidobacterium</taxon>
    </lineage>
</organism>
<sequence>MAIKIMPLPAAQADEFIAPYDGIMSAVFVDADGNPIDITGGADAAPAVGSVTPASLSGYDAGTGHSKMVRVKADGSGFDFVDDSVTPPSGSITTSMLKAGCVNTSAIADKQVTAAKLADGVIPDAYTLPAASAAAIGGVKQAAYVADPAGDAPTKAEFIALRDALVAAGIMAPKA</sequence>
<dbReference type="Proteomes" id="UP000245753">
    <property type="component" value="Unassembled WGS sequence"/>
</dbReference>
<evidence type="ECO:0000313" key="3">
    <source>
        <dbReference type="EMBL" id="PWG60497.1"/>
    </source>
</evidence>
<proteinExistence type="predicted"/>
<comment type="subcellular location">
    <subcellularLocation>
        <location evidence="1">Virion</location>
    </subcellularLocation>
</comment>
<evidence type="ECO:0000313" key="4">
    <source>
        <dbReference type="Proteomes" id="UP000245753"/>
    </source>
</evidence>
<dbReference type="InterPro" id="IPR022741">
    <property type="entry name" value="Phage_B103_Gp8"/>
</dbReference>